<sequence>IHHIRHVLQDSQSVSLSVSCAKMFSADKDSVSVMFLCSATEKERERGIFGTVRTELDRFQVGGNVNQETLRRMIYDVACTDPLEPCEMNKYNSVFVHSNTPKIAAVVAALAGRPRVFTSLNGSAKEQFEENLKRMQQEVTKKGNSIPSNKNQDGKKDDNVEQIAKS</sequence>
<feature type="non-terminal residue" evidence="2">
    <location>
        <position position="1"/>
    </location>
</feature>
<comment type="caution">
    <text evidence="2">The sequence shown here is derived from an EMBL/GenBank/DDBJ whole genome shotgun (WGS) entry which is preliminary data.</text>
</comment>
<proteinExistence type="predicted"/>
<evidence type="ECO:0000313" key="2">
    <source>
        <dbReference type="EMBL" id="GMS97012.1"/>
    </source>
</evidence>
<gene>
    <name evidence="2" type="ORF">PENTCL1PPCAC_19187</name>
</gene>
<protein>
    <submittedName>
        <fullName evidence="2">Uncharacterized protein</fullName>
    </submittedName>
</protein>
<accession>A0AAV5TS04</accession>
<dbReference type="AlphaFoldDB" id="A0AAV5TS04"/>
<keyword evidence="3" id="KW-1185">Reference proteome</keyword>
<feature type="non-terminal residue" evidence="2">
    <location>
        <position position="166"/>
    </location>
</feature>
<dbReference type="EMBL" id="BTSX01000004">
    <property type="protein sequence ID" value="GMS97012.1"/>
    <property type="molecule type" value="Genomic_DNA"/>
</dbReference>
<dbReference type="Proteomes" id="UP001432027">
    <property type="component" value="Unassembled WGS sequence"/>
</dbReference>
<reference evidence="2" key="1">
    <citation type="submission" date="2023-10" db="EMBL/GenBank/DDBJ databases">
        <title>Genome assembly of Pristionchus species.</title>
        <authorList>
            <person name="Yoshida K."/>
            <person name="Sommer R.J."/>
        </authorList>
    </citation>
    <scope>NUCLEOTIDE SEQUENCE</scope>
    <source>
        <strain evidence="2">RS0144</strain>
    </source>
</reference>
<feature type="region of interest" description="Disordered" evidence="1">
    <location>
        <begin position="132"/>
        <end position="166"/>
    </location>
</feature>
<organism evidence="2 3">
    <name type="scientific">Pristionchus entomophagus</name>
    <dbReference type="NCBI Taxonomy" id="358040"/>
    <lineage>
        <taxon>Eukaryota</taxon>
        <taxon>Metazoa</taxon>
        <taxon>Ecdysozoa</taxon>
        <taxon>Nematoda</taxon>
        <taxon>Chromadorea</taxon>
        <taxon>Rhabditida</taxon>
        <taxon>Rhabditina</taxon>
        <taxon>Diplogasteromorpha</taxon>
        <taxon>Diplogasteroidea</taxon>
        <taxon>Neodiplogasteridae</taxon>
        <taxon>Pristionchus</taxon>
    </lineage>
</organism>
<feature type="compositionally biased region" description="Polar residues" evidence="1">
    <location>
        <begin position="142"/>
        <end position="151"/>
    </location>
</feature>
<feature type="compositionally biased region" description="Basic and acidic residues" evidence="1">
    <location>
        <begin position="132"/>
        <end position="141"/>
    </location>
</feature>
<evidence type="ECO:0000313" key="3">
    <source>
        <dbReference type="Proteomes" id="UP001432027"/>
    </source>
</evidence>
<name>A0AAV5TS04_9BILA</name>
<evidence type="ECO:0000256" key="1">
    <source>
        <dbReference type="SAM" id="MobiDB-lite"/>
    </source>
</evidence>